<accession>A0A5J4YJ72</accession>
<sequence>MWMETITARTMSQVTEPAAREGVTVQSAWGEKGGESSGHAQLTNDALVDDLTDDDMEIELGMYYSDIETQGSSSDGAGRAASGLAQLANARMPHNDAPHQKGARQHQDSVADKEHQAQKDTHRSLFCQSALQRSRARRMYRSLSCRPDSVEDFCIHNDPNKCVEVKFGSMRRTWTFLDLRLELDPAAADPPGAGEPPADESNKLRRSKTVQ</sequence>
<protein>
    <submittedName>
        <fullName evidence="2">Uncharacterized protein</fullName>
    </submittedName>
</protein>
<evidence type="ECO:0000256" key="1">
    <source>
        <dbReference type="SAM" id="MobiDB-lite"/>
    </source>
</evidence>
<feature type="region of interest" description="Disordered" evidence="1">
    <location>
        <begin position="18"/>
        <end position="43"/>
    </location>
</feature>
<organism evidence="2 3">
    <name type="scientific">Porphyridium purpureum</name>
    <name type="common">Red alga</name>
    <name type="synonym">Porphyridium cruentum</name>
    <dbReference type="NCBI Taxonomy" id="35688"/>
    <lineage>
        <taxon>Eukaryota</taxon>
        <taxon>Rhodophyta</taxon>
        <taxon>Bangiophyceae</taxon>
        <taxon>Porphyridiales</taxon>
        <taxon>Porphyridiaceae</taxon>
        <taxon>Porphyridium</taxon>
    </lineage>
</organism>
<proteinExistence type="predicted"/>
<dbReference type="AlphaFoldDB" id="A0A5J4YJ72"/>
<evidence type="ECO:0000313" key="2">
    <source>
        <dbReference type="EMBL" id="KAA8491456.1"/>
    </source>
</evidence>
<keyword evidence="3" id="KW-1185">Reference proteome</keyword>
<dbReference type="EMBL" id="VRMN01000013">
    <property type="protein sequence ID" value="KAA8491456.1"/>
    <property type="molecule type" value="Genomic_DNA"/>
</dbReference>
<feature type="compositionally biased region" description="Low complexity" evidence="1">
    <location>
        <begin position="185"/>
        <end position="196"/>
    </location>
</feature>
<feature type="region of interest" description="Disordered" evidence="1">
    <location>
        <begin position="185"/>
        <end position="211"/>
    </location>
</feature>
<dbReference type="Proteomes" id="UP000324585">
    <property type="component" value="Unassembled WGS sequence"/>
</dbReference>
<evidence type="ECO:0000313" key="3">
    <source>
        <dbReference type="Proteomes" id="UP000324585"/>
    </source>
</evidence>
<reference evidence="3" key="1">
    <citation type="journal article" date="2019" name="Nat. Commun.">
        <title>Expansion of phycobilisome linker gene families in mesophilic red algae.</title>
        <authorList>
            <person name="Lee J."/>
            <person name="Kim D."/>
            <person name="Bhattacharya D."/>
            <person name="Yoon H.S."/>
        </authorList>
    </citation>
    <scope>NUCLEOTIDE SEQUENCE [LARGE SCALE GENOMIC DNA]</scope>
    <source>
        <strain evidence="3">CCMP 1328</strain>
    </source>
</reference>
<comment type="caution">
    <text evidence="2">The sequence shown here is derived from an EMBL/GenBank/DDBJ whole genome shotgun (WGS) entry which is preliminary data.</text>
</comment>
<gene>
    <name evidence="2" type="ORF">FVE85_2471</name>
</gene>
<feature type="region of interest" description="Disordered" evidence="1">
    <location>
        <begin position="93"/>
        <end position="122"/>
    </location>
</feature>
<name>A0A5J4YJ72_PORPP</name>